<dbReference type="PANTHER" id="PTHR44845:SF7">
    <property type="entry name" value="PLIPASTATIN SYNTHASE SUBUNIT D"/>
    <property type="match status" value="1"/>
</dbReference>
<name>A0ABW3E1K4_9ACTN</name>
<dbReference type="InterPro" id="IPR010071">
    <property type="entry name" value="AA_adenyl_dom"/>
</dbReference>
<organism evidence="4 5">
    <name type="scientific">Streptosporangium algeriense</name>
    <dbReference type="NCBI Taxonomy" id="1682748"/>
    <lineage>
        <taxon>Bacteria</taxon>
        <taxon>Bacillati</taxon>
        <taxon>Actinomycetota</taxon>
        <taxon>Actinomycetes</taxon>
        <taxon>Streptosporangiales</taxon>
        <taxon>Streptosporangiaceae</taxon>
        <taxon>Streptosporangium</taxon>
    </lineage>
</organism>
<dbReference type="SUPFAM" id="SSF56801">
    <property type="entry name" value="Acetyl-CoA synthetase-like"/>
    <property type="match status" value="1"/>
</dbReference>
<dbReference type="Gene3D" id="3.40.50.980">
    <property type="match status" value="2"/>
</dbReference>
<protein>
    <submittedName>
        <fullName evidence="4">Amino acid adenylation domain-containing protein</fullName>
    </submittedName>
</protein>
<dbReference type="NCBIfam" id="TIGR01733">
    <property type="entry name" value="AA-adenyl-dom"/>
    <property type="match status" value="1"/>
</dbReference>
<dbReference type="InterPro" id="IPR000873">
    <property type="entry name" value="AMP-dep_synth/lig_dom"/>
</dbReference>
<evidence type="ECO:0000256" key="1">
    <source>
        <dbReference type="ARBA" id="ARBA00022450"/>
    </source>
</evidence>
<comment type="caution">
    <text evidence="4">The sequence shown here is derived from an EMBL/GenBank/DDBJ whole genome shotgun (WGS) entry which is preliminary data.</text>
</comment>
<dbReference type="Gene3D" id="3.30.300.30">
    <property type="match status" value="1"/>
</dbReference>
<dbReference type="Gene3D" id="2.30.38.10">
    <property type="entry name" value="Luciferase, Domain 3"/>
    <property type="match status" value="1"/>
</dbReference>
<keyword evidence="5" id="KW-1185">Reference proteome</keyword>
<proteinExistence type="predicted"/>
<evidence type="ECO:0000313" key="4">
    <source>
        <dbReference type="EMBL" id="MFD0889244.1"/>
    </source>
</evidence>
<accession>A0ABW3E1K4</accession>
<feature type="domain" description="AMP-dependent synthetase/ligase" evidence="3">
    <location>
        <begin position="27"/>
        <end position="370"/>
    </location>
</feature>
<keyword evidence="2" id="KW-0597">Phosphoprotein</keyword>
<dbReference type="Pfam" id="PF00501">
    <property type="entry name" value="AMP-binding"/>
    <property type="match status" value="1"/>
</dbReference>
<sequence length="455" mass="49380">VTLPGEQEPGWNATATPVPGLDVAEMFREQVSRRPGGTAVSDERESLTYAELDRWADHLAGRLLRYGAGPERLVGVACERSTGLVAALLAVLKTGAAYVPLDTDHPRDRLRAVLDDTGPVCVLADDTWTHETACPVLRIDRPGAGETPRRQGGGHHRDRTAYVLHTSGSTGRPKGVAVTHRALANRLRWTQHQYPLGEDDRVLQKTPVSFDVSGWELFWPLIRGAELVMARPGGHRDPAYLASVIAARRVTVAHFVPAMLREFVEDPAVPAVHHLRRIICSGEALPTALVALTRARLGPVAVENLYGPTEAAIDVTSMPCEPGEQAAVVPIGRPVWNTVAYVLDSWLRPTPVGVAGELYVGGVQLARGYHGRPGLTAERFVACPFTPGERLYRTGDLVRRRADGVLEFLGRTDQQVKVRGVRVEPGEVEAALRAHPGVRGCAVRTLRHQSGGAYL</sequence>
<keyword evidence="1" id="KW-0596">Phosphopantetheine</keyword>
<dbReference type="EMBL" id="JBHTHX010001728">
    <property type="protein sequence ID" value="MFD0889244.1"/>
    <property type="molecule type" value="Genomic_DNA"/>
</dbReference>
<evidence type="ECO:0000313" key="5">
    <source>
        <dbReference type="Proteomes" id="UP001597024"/>
    </source>
</evidence>
<feature type="non-terminal residue" evidence="4">
    <location>
        <position position="455"/>
    </location>
</feature>
<dbReference type="PROSITE" id="PS00455">
    <property type="entry name" value="AMP_BINDING"/>
    <property type="match status" value="1"/>
</dbReference>
<feature type="non-terminal residue" evidence="4">
    <location>
        <position position="1"/>
    </location>
</feature>
<dbReference type="InterPro" id="IPR045851">
    <property type="entry name" value="AMP-bd_C_sf"/>
</dbReference>
<gene>
    <name evidence="4" type="ORF">ACFQ08_32315</name>
</gene>
<evidence type="ECO:0000259" key="3">
    <source>
        <dbReference type="Pfam" id="PF00501"/>
    </source>
</evidence>
<dbReference type="Proteomes" id="UP001597024">
    <property type="component" value="Unassembled WGS sequence"/>
</dbReference>
<dbReference type="PANTHER" id="PTHR44845">
    <property type="entry name" value="CARRIER DOMAIN-CONTAINING PROTEIN"/>
    <property type="match status" value="1"/>
</dbReference>
<evidence type="ECO:0000256" key="2">
    <source>
        <dbReference type="ARBA" id="ARBA00022553"/>
    </source>
</evidence>
<dbReference type="InterPro" id="IPR020845">
    <property type="entry name" value="AMP-binding_CS"/>
</dbReference>
<reference evidence="5" key="1">
    <citation type="journal article" date="2019" name="Int. J. Syst. Evol. Microbiol.">
        <title>The Global Catalogue of Microorganisms (GCM) 10K type strain sequencing project: providing services to taxonomists for standard genome sequencing and annotation.</title>
        <authorList>
            <consortium name="The Broad Institute Genomics Platform"/>
            <consortium name="The Broad Institute Genome Sequencing Center for Infectious Disease"/>
            <person name="Wu L."/>
            <person name="Ma J."/>
        </authorList>
    </citation>
    <scope>NUCLEOTIDE SEQUENCE [LARGE SCALE GENOMIC DNA]</scope>
    <source>
        <strain evidence="5">CCUG 62974</strain>
    </source>
</reference>